<dbReference type="AlphaFoldDB" id="A0A9Q0R4M3"/>
<dbReference type="GO" id="GO:0071230">
    <property type="term" value="P:cellular response to amino acid stimulus"/>
    <property type="evidence" value="ECO:0007669"/>
    <property type="project" value="TreeGrafter"/>
</dbReference>
<name>A0A9Q0R4M3_ANAIG</name>
<protein>
    <submittedName>
        <fullName evidence="4">Ragulator complex protein lamtor1</fullName>
    </submittedName>
</protein>
<dbReference type="EMBL" id="JAPDFW010000147">
    <property type="protein sequence ID" value="KAJ5066071.1"/>
    <property type="molecule type" value="Genomic_DNA"/>
</dbReference>
<proteinExistence type="predicted"/>
<evidence type="ECO:0000256" key="3">
    <source>
        <dbReference type="SAM" id="MobiDB-lite"/>
    </source>
</evidence>
<dbReference type="GO" id="GO:0071986">
    <property type="term" value="C:Ragulator complex"/>
    <property type="evidence" value="ECO:0007669"/>
    <property type="project" value="TreeGrafter"/>
</dbReference>
<gene>
    <name evidence="4" type="ORF">M0811_03404</name>
</gene>
<dbReference type="PANTHER" id="PTHR13401">
    <property type="entry name" value="RAGULATOR COMPLEX PROTEIN LAMTOR1"/>
    <property type="match status" value="1"/>
</dbReference>
<organism evidence="4 5">
    <name type="scientific">Anaeramoeba ignava</name>
    <name type="common">Anaerobic marine amoeba</name>
    <dbReference type="NCBI Taxonomy" id="1746090"/>
    <lineage>
        <taxon>Eukaryota</taxon>
        <taxon>Metamonada</taxon>
        <taxon>Anaeramoebidae</taxon>
        <taxon>Anaeramoeba</taxon>
    </lineage>
</organism>
<feature type="compositionally biased region" description="Basic and acidic residues" evidence="3">
    <location>
        <begin position="7"/>
        <end position="21"/>
    </location>
</feature>
<dbReference type="PANTHER" id="PTHR13401:SF2">
    <property type="entry name" value="RAGULATOR COMPLEX PROTEIN LAMTOR1"/>
    <property type="match status" value="1"/>
</dbReference>
<keyword evidence="1" id="KW-0519">Myristate</keyword>
<dbReference type="GO" id="GO:0043410">
    <property type="term" value="P:positive regulation of MAPK cascade"/>
    <property type="evidence" value="ECO:0007669"/>
    <property type="project" value="TreeGrafter"/>
</dbReference>
<feature type="compositionally biased region" description="Polar residues" evidence="3">
    <location>
        <begin position="22"/>
        <end position="50"/>
    </location>
</feature>
<accession>A0A9Q0R4M3</accession>
<evidence type="ECO:0000256" key="2">
    <source>
        <dbReference type="ARBA" id="ARBA00023288"/>
    </source>
</evidence>
<evidence type="ECO:0000313" key="4">
    <source>
        <dbReference type="EMBL" id="KAJ5066071.1"/>
    </source>
</evidence>
<dbReference type="GO" id="GO:0005085">
    <property type="term" value="F:guanyl-nucleotide exchange factor activity"/>
    <property type="evidence" value="ECO:0007669"/>
    <property type="project" value="TreeGrafter"/>
</dbReference>
<keyword evidence="2" id="KW-0449">Lipoprotein</keyword>
<dbReference type="OMA" id="PMGDIVM"/>
<dbReference type="Proteomes" id="UP001149090">
    <property type="component" value="Unassembled WGS sequence"/>
</dbReference>
<dbReference type="GO" id="GO:0001919">
    <property type="term" value="P:regulation of receptor recycling"/>
    <property type="evidence" value="ECO:0007669"/>
    <property type="project" value="TreeGrafter"/>
</dbReference>
<evidence type="ECO:0000313" key="5">
    <source>
        <dbReference type="Proteomes" id="UP001149090"/>
    </source>
</evidence>
<feature type="region of interest" description="Disordered" evidence="3">
    <location>
        <begin position="1"/>
        <end position="50"/>
    </location>
</feature>
<sequence length="177" mass="20204">MGCTGSKKQENTKIRERKPTENDFQSNSVSFSPTTINQPKPQKPQENNLSQSYTDKRLAEEEFINGILQKTTKNIIDISFTPTLLDSSDILRKATEYESRLRNVKPNLEALKIFNIPQPNGDPIKQKLQRPLVSEEEKNFVKDASQSLNHIITGIHPFNFGDFVVFLPEIDSEKLNN</sequence>
<evidence type="ECO:0000256" key="1">
    <source>
        <dbReference type="ARBA" id="ARBA00022707"/>
    </source>
</evidence>
<reference evidence="4" key="1">
    <citation type="submission" date="2022-10" db="EMBL/GenBank/DDBJ databases">
        <title>Novel sulphate-reducing endosymbionts in the free-living metamonad Anaeramoeba.</title>
        <authorList>
            <person name="Jerlstrom-Hultqvist J."/>
            <person name="Cepicka I."/>
            <person name="Gallot-Lavallee L."/>
            <person name="Salas-Leiva D."/>
            <person name="Curtis B.A."/>
            <person name="Zahonova K."/>
            <person name="Pipaliya S."/>
            <person name="Dacks J."/>
            <person name="Roger A.J."/>
        </authorList>
    </citation>
    <scope>NUCLEOTIDE SEQUENCE</scope>
    <source>
        <strain evidence="4">BMAN</strain>
    </source>
</reference>
<comment type="caution">
    <text evidence="4">The sequence shown here is derived from an EMBL/GenBank/DDBJ whole genome shotgun (WGS) entry which is preliminary data.</text>
</comment>
<keyword evidence="5" id="KW-1185">Reference proteome</keyword>
<dbReference type="GO" id="GO:0060090">
    <property type="term" value="F:molecular adaptor activity"/>
    <property type="evidence" value="ECO:0007669"/>
    <property type="project" value="TreeGrafter"/>
</dbReference>